<dbReference type="Pfam" id="PF00557">
    <property type="entry name" value="Peptidase_M24"/>
    <property type="match status" value="1"/>
</dbReference>
<dbReference type="SUPFAM" id="SSF55920">
    <property type="entry name" value="Creatinase/aminopeptidase"/>
    <property type="match status" value="1"/>
</dbReference>
<evidence type="ECO:0000256" key="4">
    <source>
        <dbReference type="ARBA" id="ARBA00012574"/>
    </source>
</evidence>
<evidence type="ECO:0000256" key="6">
    <source>
        <dbReference type="ARBA" id="ARBA00022801"/>
    </source>
</evidence>
<dbReference type="InterPro" id="IPR001131">
    <property type="entry name" value="Peptidase_M24B_aminopep-P_CS"/>
</dbReference>
<comment type="caution">
    <text evidence="10">The sequence shown here is derived from an EMBL/GenBank/DDBJ whole genome shotgun (WGS) entry which is preliminary data.</text>
</comment>
<dbReference type="EMBL" id="JAERRC010000012">
    <property type="protein sequence ID" value="MBL0704817.1"/>
    <property type="molecule type" value="Genomic_DNA"/>
</dbReference>
<dbReference type="Gene3D" id="3.40.350.10">
    <property type="entry name" value="Creatinase/prolidase N-terminal domain"/>
    <property type="match status" value="1"/>
</dbReference>
<dbReference type="InterPro" id="IPR000994">
    <property type="entry name" value="Pept_M24"/>
</dbReference>
<sequence>MASQWAPADDSLPARDEVAGYAARRRRAISDRFPGERLIIPAGPLKVRSNDTDYRFRPHSAFAHLTGLGLDHEPDAVLILEPVDSGATDGGGHHSATLYFRPLAGRDTEQFYADARSGEFWIGARPTLAELEARLGIPTAHLDGLEAAVTKGVGAPEIGGISVRLVRKVDENLDALVDTARYNTAQDPDSLDLSKFDARDDQLAEALSELRLTKDEWEVGQMREAVAATAAGFEEIVRALPRAVAHRRGERVVEGAFFAKAREEGNDLGYETIAAAGNNATVLHWIRNNGAVRDGDLILVDAGVEAESLYTADVTRTLPVNGAFSEVQRRVYQAVLDAADAAFAAAKPGVRFREVHAAAMEVLAARLEEWGILPVPAAEALSDGGQQHRRWMPHGTSHHLGLDVHDCAQARRELYLDGELTPGMVFTIEPGLYFKAEDLAIPAEYRGIGVRIEDDILMTGDGPVNLSAALPRTPEDVEAWMASIR</sequence>
<dbReference type="InterPro" id="IPR036005">
    <property type="entry name" value="Creatinase/aminopeptidase-like"/>
</dbReference>
<evidence type="ECO:0000256" key="3">
    <source>
        <dbReference type="ARBA" id="ARBA00008766"/>
    </source>
</evidence>
<accession>A0ABS1K1N3</accession>
<keyword evidence="10" id="KW-0031">Aminopeptidase</keyword>
<comment type="similarity">
    <text evidence="3 8">Belongs to the peptidase M24B family.</text>
</comment>
<dbReference type="InterPro" id="IPR007865">
    <property type="entry name" value="Aminopep_P_N"/>
</dbReference>
<name>A0ABS1K1N3_9MICC</name>
<evidence type="ECO:0000313" key="11">
    <source>
        <dbReference type="Proteomes" id="UP000639051"/>
    </source>
</evidence>
<dbReference type="GO" id="GO:0004177">
    <property type="term" value="F:aminopeptidase activity"/>
    <property type="evidence" value="ECO:0007669"/>
    <property type="project" value="UniProtKB-KW"/>
</dbReference>
<evidence type="ECO:0000256" key="2">
    <source>
        <dbReference type="ARBA" id="ARBA00001936"/>
    </source>
</evidence>
<reference evidence="10 11" key="1">
    <citation type="submission" date="2021-01" db="EMBL/GenBank/DDBJ databases">
        <title>Genome public.</title>
        <authorList>
            <person name="Liu C."/>
            <person name="Sun Q."/>
        </authorList>
    </citation>
    <scope>NUCLEOTIDE SEQUENCE [LARGE SCALE GENOMIC DNA]</scope>
    <source>
        <strain evidence="10 11">JC656</strain>
    </source>
</reference>
<dbReference type="EC" id="3.4.11.9" evidence="4"/>
<comment type="catalytic activity">
    <reaction evidence="1">
        <text>Release of any N-terminal amino acid, including proline, that is linked to proline, even from a dipeptide or tripeptide.</text>
        <dbReference type="EC" id="3.4.11.9"/>
    </reaction>
</comment>
<dbReference type="PROSITE" id="PS00491">
    <property type="entry name" value="PROLINE_PEPTIDASE"/>
    <property type="match status" value="1"/>
</dbReference>
<dbReference type="PANTHER" id="PTHR43226">
    <property type="entry name" value="XAA-PRO AMINOPEPTIDASE 3"/>
    <property type="match status" value="1"/>
</dbReference>
<comment type="cofactor">
    <cofactor evidence="2">
        <name>Mn(2+)</name>
        <dbReference type="ChEBI" id="CHEBI:29035"/>
    </cofactor>
</comment>
<feature type="domain" description="Aminopeptidase P N-terminal" evidence="9">
    <location>
        <begin position="16"/>
        <end position="160"/>
    </location>
</feature>
<keyword evidence="10" id="KW-0645">Protease</keyword>
<evidence type="ECO:0000313" key="10">
    <source>
        <dbReference type="EMBL" id="MBL0704817.1"/>
    </source>
</evidence>
<dbReference type="Gene3D" id="3.90.230.10">
    <property type="entry name" value="Creatinase/methionine aminopeptidase superfamily"/>
    <property type="match status" value="1"/>
</dbReference>
<dbReference type="InterPro" id="IPR052433">
    <property type="entry name" value="X-Pro_dipept-like"/>
</dbReference>
<keyword evidence="6" id="KW-0378">Hydrolase</keyword>
<protein>
    <recommendedName>
        <fullName evidence="4">Xaa-Pro aminopeptidase</fullName>
        <ecNumber evidence="4">3.4.11.9</ecNumber>
    </recommendedName>
</protein>
<keyword evidence="5 8" id="KW-0479">Metal-binding</keyword>
<keyword evidence="7" id="KW-0464">Manganese</keyword>
<dbReference type="SMART" id="SM01011">
    <property type="entry name" value="AMP_N"/>
    <property type="match status" value="1"/>
</dbReference>
<evidence type="ECO:0000256" key="1">
    <source>
        <dbReference type="ARBA" id="ARBA00001424"/>
    </source>
</evidence>
<dbReference type="PANTHER" id="PTHR43226:SF4">
    <property type="entry name" value="XAA-PRO AMINOPEPTIDASE 3"/>
    <property type="match status" value="1"/>
</dbReference>
<dbReference type="SUPFAM" id="SSF53092">
    <property type="entry name" value="Creatinase/prolidase N-terminal domain"/>
    <property type="match status" value="1"/>
</dbReference>
<evidence type="ECO:0000259" key="9">
    <source>
        <dbReference type="SMART" id="SM01011"/>
    </source>
</evidence>
<gene>
    <name evidence="10" type="ORF">JJE72_04760</name>
</gene>
<dbReference type="Pfam" id="PF05195">
    <property type="entry name" value="AMP_N"/>
    <property type="match status" value="1"/>
</dbReference>
<dbReference type="Proteomes" id="UP000639051">
    <property type="component" value="Unassembled WGS sequence"/>
</dbReference>
<organism evidence="10 11">
    <name type="scientific">Sinomonas cellulolyticus</name>
    <dbReference type="NCBI Taxonomy" id="2801916"/>
    <lineage>
        <taxon>Bacteria</taxon>
        <taxon>Bacillati</taxon>
        <taxon>Actinomycetota</taxon>
        <taxon>Actinomycetes</taxon>
        <taxon>Micrococcales</taxon>
        <taxon>Micrococcaceae</taxon>
        <taxon>Sinomonas</taxon>
    </lineage>
</organism>
<evidence type="ECO:0000256" key="7">
    <source>
        <dbReference type="ARBA" id="ARBA00023211"/>
    </source>
</evidence>
<keyword evidence="11" id="KW-1185">Reference proteome</keyword>
<dbReference type="InterPro" id="IPR029149">
    <property type="entry name" value="Creatin/AminoP/Spt16_N"/>
</dbReference>
<proteinExistence type="inferred from homology"/>
<evidence type="ECO:0000256" key="8">
    <source>
        <dbReference type="RuleBase" id="RU000590"/>
    </source>
</evidence>
<dbReference type="CDD" id="cd01087">
    <property type="entry name" value="Prolidase"/>
    <property type="match status" value="1"/>
</dbReference>
<evidence type="ECO:0000256" key="5">
    <source>
        <dbReference type="ARBA" id="ARBA00022723"/>
    </source>
</evidence>